<feature type="compositionally biased region" description="Basic and acidic residues" evidence="1">
    <location>
        <begin position="828"/>
        <end position="839"/>
    </location>
</feature>
<feature type="compositionally biased region" description="Polar residues" evidence="1">
    <location>
        <begin position="723"/>
        <end position="736"/>
    </location>
</feature>
<keyword evidence="3" id="KW-1185">Reference proteome</keyword>
<feature type="compositionally biased region" description="Basic and acidic residues" evidence="1">
    <location>
        <begin position="911"/>
        <end position="924"/>
    </location>
</feature>
<evidence type="ECO:0000256" key="1">
    <source>
        <dbReference type="SAM" id="MobiDB-lite"/>
    </source>
</evidence>
<feature type="compositionally biased region" description="Low complexity" evidence="1">
    <location>
        <begin position="375"/>
        <end position="400"/>
    </location>
</feature>
<feature type="region of interest" description="Disordered" evidence="1">
    <location>
        <begin position="1068"/>
        <end position="1148"/>
    </location>
</feature>
<feature type="compositionally biased region" description="Low complexity" evidence="1">
    <location>
        <begin position="742"/>
        <end position="752"/>
    </location>
</feature>
<feature type="compositionally biased region" description="Pro residues" evidence="1">
    <location>
        <begin position="166"/>
        <end position="177"/>
    </location>
</feature>
<gene>
    <name evidence="2" type="ORF">EHS25_009709</name>
</gene>
<feature type="compositionally biased region" description="Basic and acidic residues" evidence="1">
    <location>
        <begin position="211"/>
        <end position="226"/>
    </location>
</feature>
<feature type="region of interest" description="Disordered" evidence="1">
    <location>
        <begin position="721"/>
        <end position="779"/>
    </location>
</feature>
<feature type="compositionally biased region" description="Polar residues" evidence="1">
    <location>
        <begin position="416"/>
        <end position="425"/>
    </location>
</feature>
<feature type="region of interest" description="Disordered" evidence="1">
    <location>
        <begin position="828"/>
        <end position="963"/>
    </location>
</feature>
<feature type="compositionally biased region" description="Polar residues" evidence="1">
    <location>
        <begin position="178"/>
        <end position="196"/>
    </location>
</feature>
<protein>
    <submittedName>
        <fullName evidence="2">Uncharacterized protein</fullName>
    </submittedName>
</protein>
<feature type="compositionally biased region" description="Basic and acidic residues" evidence="1">
    <location>
        <begin position="1094"/>
        <end position="1111"/>
    </location>
</feature>
<evidence type="ECO:0000313" key="3">
    <source>
        <dbReference type="Proteomes" id="UP000279259"/>
    </source>
</evidence>
<feature type="compositionally biased region" description="Polar residues" evidence="1">
    <location>
        <begin position="155"/>
        <end position="164"/>
    </location>
</feature>
<feature type="compositionally biased region" description="Polar residues" evidence="1">
    <location>
        <begin position="58"/>
        <end position="69"/>
    </location>
</feature>
<dbReference type="AlphaFoldDB" id="A0A427YK12"/>
<dbReference type="OrthoDB" id="10482748at2759"/>
<name>A0A427YK12_9TREE</name>
<feature type="compositionally biased region" description="Basic and acidic residues" evidence="1">
    <location>
        <begin position="302"/>
        <end position="316"/>
    </location>
</feature>
<feature type="compositionally biased region" description="Polar residues" evidence="1">
    <location>
        <begin position="358"/>
        <end position="368"/>
    </location>
</feature>
<feature type="compositionally biased region" description="Low complexity" evidence="1">
    <location>
        <begin position="337"/>
        <end position="352"/>
    </location>
</feature>
<feature type="compositionally biased region" description="Polar residues" evidence="1">
    <location>
        <begin position="946"/>
        <end position="962"/>
    </location>
</feature>
<feature type="compositionally biased region" description="Basic and acidic residues" evidence="1">
    <location>
        <begin position="1128"/>
        <end position="1138"/>
    </location>
</feature>
<dbReference type="Proteomes" id="UP000279259">
    <property type="component" value="Unassembled WGS sequence"/>
</dbReference>
<feature type="compositionally biased region" description="Acidic residues" evidence="1">
    <location>
        <begin position="1139"/>
        <end position="1148"/>
    </location>
</feature>
<dbReference type="EMBL" id="RSCD01000008">
    <property type="protein sequence ID" value="RSH91410.1"/>
    <property type="molecule type" value="Genomic_DNA"/>
</dbReference>
<feature type="compositionally biased region" description="Low complexity" evidence="1">
    <location>
        <begin position="269"/>
        <end position="280"/>
    </location>
</feature>
<dbReference type="STRING" id="1890683.A0A427YK12"/>
<evidence type="ECO:0000313" key="2">
    <source>
        <dbReference type="EMBL" id="RSH91410.1"/>
    </source>
</evidence>
<feature type="compositionally biased region" description="Basic and acidic residues" evidence="1">
    <location>
        <begin position="73"/>
        <end position="89"/>
    </location>
</feature>
<sequence length="1148" mass="122859">MGNNHSTPARPLSSLFKKKKKAPPRRQEYQELSALHPTQEAEDGGSYDSPPVVEDTNPVMTTSDTSEATIQHHPREATPEREEVVRLETLEEEEGIIWTSPPSPEAAFNSPPPAPEGSHASPAMPTSSATTPKGRDITPPSPSPRGDGAPAPGAQSPSTGTSLHTPPGPSREAPTPPTSRHTSGVRSSLFNSSSSGYAPILESGSESSFPDTRRVVPTAERDRRLAFWDPRPPFLALLGRRNSSGATVTPATATMGGHPTGDSPPNPTPSQQAQPNQPAQGHPEAVRTNPARNSLPARHRRADSQPDVRFGVDDTGRANIANQDDEDKRFRSALYPSAGRQRSRSVSRSSDSPLLGDNSPTMTPLQPSQDEEVETSASASASALPSASESASRESSPTTADLSAHAGSQDAAVEDQGQQVVSSNPVPGEQRPDNPNAIVRGYDVDSPADQDAQPSTHTTPPAPHNTGDPQRPRAGPSTNLGAEPSYPLARPTINGHSSALSPISEGDSSGADTGETSSTEPLSGLSDDASDTSAGPSATMLFDNGSRFYEHFTPTASQEAIRIAGQWAPRGPVRSVQSPGGSCPNLRVIDYNDECETDRRKSYPKLYPAVYAPNDAAMPSSVMQVNQDSQDLYEQLILSAHVDAVEEIEREWAEVCGEERLLDVRNSLTRYLENPLEEPLPPQSDLTMWVGLYMAELYEHYRQRLENDGLCFRSLDDADGALPQQNGPEAPCQSTGGHLKNSESSSSSGSTRPSKDSVTSNPDYASGRDAYSSCTSEADEQKDWVYYRPGLRRAPRQSQLDAILPVQRGPASANFHVGVVSLGAEDHGNRFRSVDHDMDQEGEDESPDASPEGSPTRRRSSSRDTFGNPRSDGANPPPSAGSRTEEFFGGSNDVGIERTHGGGAVVETEDNISRDRHQHQHESVEANPGNFTSRRRASSLPVGNGLSPQYPQSPSDGRSPTPTLLPIAAEASMFASPAVSSVGSIPSTTFQPLEALPSPMTLPSLGTILDDIGLPAQFRPSRRSDTPSEESAPSRMQVEEYGLPFVFPPWTGGGGFGGFTTYRDDIVPGPSSQPMERARHLSSEMDLVRYGAAQKEKEDVDMREEKDEHRVPVTGRIASGSKGKKRAMSKEPSDKENEKDEGDGANSA</sequence>
<feature type="compositionally biased region" description="Basic and acidic residues" evidence="1">
    <location>
        <begin position="1076"/>
        <end position="1087"/>
    </location>
</feature>
<reference evidence="2 3" key="1">
    <citation type="submission" date="2018-11" db="EMBL/GenBank/DDBJ databases">
        <title>Genome sequence of Saitozyma podzolica DSM 27192.</title>
        <authorList>
            <person name="Aliyu H."/>
            <person name="Gorte O."/>
            <person name="Ochsenreither K."/>
        </authorList>
    </citation>
    <scope>NUCLEOTIDE SEQUENCE [LARGE SCALE GENOMIC DNA]</scope>
    <source>
        <strain evidence="2 3">DSM 27192</strain>
    </source>
</reference>
<comment type="caution">
    <text evidence="2">The sequence shown here is derived from an EMBL/GenBank/DDBJ whole genome shotgun (WGS) entry which is preliminary data.</text>
</comment>
<organism evidence="2 3">
    <name type="scientific">Saitozyma podzolica</name>
    <dbReference type="NCBI Taxonomy" id="1890683"/>
    <lineage>
        <taxon>Eukaryota</taxon>
        <taxon>Fungi</taxon>
        <taxon>Dikarya</taxon>
        <taxon>Basidiomycota</taxon>
        <taxon>Agaricomycotina</taxon>
        <taxon>Tremellomycetes</taxon>
        <taxon>Tremellales</taxon>
        <taxon>Trimorphomycetaceae</taxon>
        <taxon>Saitozyma</taxon>
    </lineage>
</organism>
<feature type="compositionally biased region" description="Polar residues" evidence="1">
    <location>
        <begin position="494"/>
        <end position="521"/>
    </location>
</feature>
<feature type="region of interest" description="Disordered" evidence="1">
    <location>
        <begin position="1"/>
        <end position="538"/>
    </location>
</feature>
<proteinExistence type="predicted"/>
<feature type="compositionally biased region" description="Polar residues" evidence="1">
    <location>
        <begin position="241"/>
        <end position="252"/>
    </location>
</feature>
<accession>A0A427YK12</accession>